<keyword evidence="8" id="KW-0804">Transcription</keyword>
<dbReference type="Gene3D" id="1.10.10.60">
    <property type="entry name" value="Homeodomain-like"/>
    <property type="match status" value="1"/>
</dbReference>
<dbReference type="KEGG" id="azz:DEW08_17285"/>
<proteinExistence type="predicted"/>
<dbReference type="GO" id="GO:0043565">
    <property type="term" value="F:sequence-specific DNA binding"/>
    <property type="evidence" value="ECO:0007669"/>
    <property type="project" value="InterPro"/>
</dbReference>
<dbReference type="InterPro" id="IPR009057">
    <property type="entry name" value="Homeodomain-like_sf"/>
</dbReference>
<evidence type="ECO:0000256" key="4">
    <source>
        <dbReference type="ARBA" id="ARBA00023012"/>
    </source>
</evidence>
<dbReference type="Pfam" id="PF00072">
    <property type="entry name" value="Response_reg"/>
    <property type="match status" value="1"/>
</dbReference>
<evidence type="ECO:0000256" key="7">
    <source>
        <dbReference type="ARBA" id="ARBA00023159"/>
    </source>
</evidence>
<dbReference type="InterPro" id="IPR058031">
    <property type="entry name" value="AAA_lid_NorR"/>
</dbReference>
<dbReference type="PANTHER" id="PTHR32071:SF57">
    <property type="entry name" value="C4-DICARBOXYLATE TRANSPORT TRANSCRIPTIONAL REGULATORY PROTEIN DCTD"/>
    <property type="match status" value="1"/>
</dbReference>
<evidence type="ECO:0000256" key="9">
    <source>
        <dbReference type="PROSITE-ProRule" id="PRU00169"/>
    </source>
</evidence>
<dbReference type="PROSITE" id="PS00676">
    <property type="entry name" value="SIGMA54_INTERACT_2"/>
    <property type="match status" value="1"/>
</dbReference>
<dbReference type="FunFam" id="3.40.50.300:FF:000006">
    <property type="entry name" value="DNA-binding transcriptional regulator NtrC"/>
    <property type="match status" value="1"/>
</dbReference>
<keyword evidence="7" id="KW-0010">Activator</keyword>
<protein>
    <submittedName>
        <fullName evidence="12">Fis family transcriptional regulator</fullName>
    </submittedName>
</protein>
<keyword evidence="1 9" id="KW-0597">Phosphoprotein</keyword>
<dbReference type="InterPro" id="IPR025662">
    <property type="entry name" value="Sigma_54_int_dom_ATP-bd_1"/>
</dbReference>
<dbReference type="InterPro" id="IPR002197">
    <property type="entry name" value="HTH_Fis"/>
</dbReference>
<dbReference type="InterPro" id="IPR025943">
    <property type="entry name" value="Sigma_54_int_dom_ATP-bd_2"/>
</dbReference>
<evidence type="ECO:0000313" key="13">
    <source>
        <dbReference type="Proteomes" id="UP000245629"/>
    </source>
</evidence>
<dbReference type="Pfam" id="PF00158">
    <property type="entry name" value="Sigma54_activat"/>
    <property type="match status" value="1"/>
</dbReference>
<evidence type="ECO:0000256" key="2">
    <source>
        <dbReference type="ARBA" id="ARBA00022741"/>
    </source>
</evidence>
<organism evidence="12 13">
    <name type="scientific">Azospirillum thermophilum</name>
    <dbReference type="NCBI Taxonomy" id="2202148"/>
    <lineage>
        <taxon>Bacteria</taxon>
        <taxon>Pseudomonadati</taxon>
        <taxon>Pseudomonadota</taxon>
        <taxon>Alphaproteobacteria</taxon>
        <taxon>Rhodospirillales</taxon>
        <taxon>Azospirillaceae</taxon>
        <taxon>Azospirillum</taxon>
    </lineage>
</organism>
<name>A0A2S2CTJ1_9PROT</name>
<keyword evidence="4" id="KW-0902">Two-component regulatory system</keyword>
<evidence type="ECO:0000256" key="8">
    <source>
        <dbReference type="ARBA" id="ARBA00023163"/>
    </source>
</evidence>
<dbReference type="Pfam" id="PF25601">
    <property type="entry name" value="AAA_lid_14"/>
    <property type="match status" value="1"/>
</dbReference>
<keyword evidence="3" id="KW-0067">ATP-binding</keyword>
<dbReference type="Pfam" id="PF02954">
    <property type="entry name" value="HTH_8"/>
    <property type="match status" value="1"/>
</dbReference>
<dbReference type="OrthoDB" id="9770562at2"/>
<keyword evidence="6" id="KW-0238">DNA-binding</keyword>
<dbReference type="GO" id="GO:0006355">
    <property type="term" value="P:regulation of DNA-templated transcription"/>
    <property type="evidence" value="ECO:0007669"/>
    <property type="project" value="InterPro"/>
</dbReference>
<feature type="domain" description="Response regulatory" evidence="11">
    <location>
        <begin position="10"/>
        <end position="124"/>
    </location>
</feature>
<dbReference type="Gene3D" id="3.40.50.2300">
    <property type="match status" value="1"/>
</dbReference>
<keyword evidence="13" id="KW-1185">Reference proteome</keyword>
<evidence type="ECO:0000313" key="12">
    <source>
        <dbReference type="EMBL" id="AWK87725.1"/>
    </source>
</evidence>
<dbReference type="SUPFAM" id="SSF52172">
    <property type="entry name" value="CheY-like"/>
    <property type="match status" value="1"/>
</dbReference>
<dbReference type="InterPro" id="IPR027417">
    <property type="entry name" value="P-loop_NTPase"/>
</dbReference>
<dbReference type="SMART" id="SM00382">
    <property type="entry name" value="AAA"/>
    <property type="match status" value="1"/>
</dbReference>
<dbReference type="PROSITE" id="PS50110">
    <property type="entry name" value="RESPONSE_REGULATORY"/>
    <property type="match status" value="1"/>
</dbReference>
<dbReference type="PROSITE" id="PS50045">
    <property type="entry name" value="SIGMA54_INTERACT_4"/>
    <property type="match status" value="1"/>
</dbReference>
<dbReference type="InterPro" id="IPR011006">
    <property type="entry name" value="CheY-like_superfamily"/>
</dbReference>
<dbReference type="InterPro" id="IPR003593">
    <property type="entry name" value="AAA+_ATPase"/>
</dbReference>
<dbReference type="PROSITE" id="PS00675">
    <property type="entry name" value="SIGMA54_INTERACT_1"/>
    <property type="match status" value="1"/>
</dbReference>
<dbReference type="PROSITE" id="PS00688">
    <property type="entry name" value="SIGMA54_INTERACT_3"/>
    <property type="match status" value="1"/>
</dbReference>
<keyword evidence="5" id="KW-0805">Transcription regulation</keyword>
<dbReference type="Gene3D" id="3.40.50.300">
    <property type="entry name" value="P-loop containing nucleotide triphosphate hydrolases"/>
    <property type="match status" value="1"/>
</dbReference>
<evidence type="ECO:0000256" key="1">
    <source>
        <dbReference type="ARBA" id="ARBA00022553"/>
    </source>
</evidence>
<accession>A0A2S2CTJ1</accession>
<evidence type="ECO:0000256" key="3">
    <source>
        <dbReference type="ARBA" id="ARBA00022840"/>
    </source>
</evidence>
<dbReference type="SMART" id="SM00448">
    <property type="entry name" value="REC"/>
    <property type="match status" value="1"/>
</dbReference>
<evidence type="ECO:0000259" key="11">
    <source>
        <dbReference type="PROSITE" id="PS50110"/>
    </source>
</evidence>
<dbReference type="InterPro" id="IPR001789">
    <property type="entry name" value="Sig_transdc_resp-reg_receiver"/>
</dbReference>
<dbReference type="Proteomes" id="UP000245629">
    <property type="component" value="Chromosome 2"/>
</dbReference>
<dbReference type="SUPFAM" id="SSF46689">
    <property type="entry name" value="Homeodomain-like"/>
    <property type="match status" value="1"/>
</dbReference>
<dbReference type="InterPro" id="IPR025944">
    <property type="entry name" value="Sigma_54_int_dom_CS"/>
</dbReference>
<dbReference type="CDD" id="cd17549">
    <property type="entry name" value="REC_DctD-like"/>
    <property type="match status" value="1"/>
</dbReference>
<dbReference type="InterPro" id="IPR002078">
    <property type="entry name" value="Sigma_54_int"/>
</dbReference>
<sequence>MPDTGSAVLKVLIVEDDEDVALGCRQALQLEGIAAETVGTAEKARRLVGAGFPGIVVTDIRLPGMDGMELLRQLLAADPDLPVVLMTGHGDVSMAVQAMKIGAHDFIEKPFSPDYLVEVVRRALDKRRLTLEVRELRERLQNRESIEARIIGASPQMERVRRLVADLGGTAADVLIHGETGTGKELVARCLHDASPRRSGNFVAINCGGLPESLFDSEIFGHEAGAFTGAGKRRIGKVEHASGGTLFLDEIESMPMAMQIKFLRVLQERTLERLGSNTPVPVDCRVIAATKVDLGELAEQGRFRADLYYRLNVVTLPLPPLRDRREDIGLLFEQFALQAAARHGRPVPAPDPERMRRMMAYHWPGNVRELRNVADRCVLGIEGGFPPFGTTAVTGPRPLAETVEAFERSLIAEALRRNAHSLARTAEDLQIPKTTLHDKIRKYGLGEG</sequence>
<dbReference type="AlphaFoldDB" id="A0A2S2CTJ1"/>
<evidence type="ECO:0000259" key="10">
    <source>
        <dbReference type="PROSITE" id="PS50045"/>
    </source>
</evidence>
<feature type="modified residue" description="4-aspartylphosphate" evidence="9">
    <location>
        <position position="59"/>
    </location>
</feature>
<evidence type="ECO:0000256" key="6">
    <source>
        <dbReference type="ARBA" id="ARBA00023125"/>
    </source>
</evidence>
<dbReference type="GO" id="GO:0005524">
    <property type="term" value="F:ATP binding"/>
    <property type="evidence" value="ECO:0007669"/>
    <property type="project" value="UniProtKB-KW"/>
</dbReference>
<dbReference type="FunFam" id="3.40.50.2300:FF:000018">
    <property type="entry name" value="DNA-binding transcriptional regulator NtrC"/>
    <property type="match status" value="1"/>
</dbReference>
<dbReference type="GO" id="GO:0000160">
    <property type="term" value="P:phosphorelay signal transduction system"/>
    <property type="evidence" value="ECO:0007669"/>
    <property type="project" value="UniProtKB-KW"/>
</dbReference>
<gene>
    <name evidence="12" type="ORF">DEW08_17285</name>
</gene>
<dbReference type="Gene3D" id="1.10.8.60">
    <property type="match status" value="1"/>
</dbReference>
<dbReference type="EMBL" id="CP029353">
    <property type="protein sequence ID" value="AWK87725.1"/>
    <property type="molecule type" value="Genomic_DNA"/>
</dbReference>
<dbReference type="SUPFAM" id="SSF52540">
    <property type="entry name" value="P-loop containing nucleoside triphosphate hydrolases"/>
    <property type="match status" value="1"/>
</dbReference>
<dbReference type="CDD" id="cd00009">
    <property type="entry name" value="AAA"/>
    <property type="match status" value="1"/>
</dbReference>
<evidence type="ECO:0000256" key="5">
    <source>
        <dbReference type="ARBA" id="ARBA00023015"/>
    </source>
</evidence>
<reference evidence="13" key="1">
    <citation type="submission" date="2018-05" db="EMBL/GenBank/DDBJ databases">
        <title>Azospirillum thermophila sp. nov., a novel isolated from hot spring.</title>
        <authorList>
            <person name="Zhao Z."/>
        </authorList>
    </citation>
    <scope>NUCLEOTIDE SEQUENCE [LARGE SCALE GENOMIC DNA]</scope>
    <source>
        <strain evidence="13">CFH 70021</strain>
    </source>
</reference>
<feature type="domain" description="Sigma-54 factor interaction" evidence="10">
    <location>
        <begin position="150"/>
        <end position="379"/>
    </location>
</feature>
<dbReference type="PANTHER" id="PTHR32071">
    <property type="entry name" value="TRANSCRIPTIONAL REGULATORY PROTEIN"/>
    <property type="match status" value="1"/>
</dbReference>
<dbReference type="RefSeq" id="WP_109329178.1">
    <property type="nucleotide sequence ID" value="NZ_CP029353.1"/>
</dbReference>
<keyword evidence="2" id="KW-0547">Nucleotide-binding</keyword>